<organism evidence="1 2">
    <name type="scientific">Aspergillus oryzae</name>
    <name type="common">Yellow koji mold</name>
    <dbReference type="NCBI Taxonomy" id="5062"/>
    <lineage>
        <taxon>Eukaryota</taxon>
        <taxon>Fungi</taxon>
        <taxon>Dikarya</taxon>
        <taxon>Ascomycota</taxon>
        <taxon>Pezizomycotina</taxon>
        <taxon>Eurotiomycetes</taxon>
        <taxon>Eurotiomycetidae</taxon>
        <taxon>Eurotiales</taxon>
        <taxon>Aspergillaceae</taxon>
        <taxon>Aspergillus</taxon>
        <taxon>Aspergillus subgen. Circumdati</taxon>
    </lineage>
</organism>
<protein>
    <submittedName>
        <fullName evidence="1">Uncharacterized protein</fullName>
    </submittedName>
</protein>
<dbReference type="AlphaFoldDB" id="A0A1S9DHU4"/>
<evidence type="ECO:0000313" key="2">
    <source>
        <dbReference type="Proteomes" id="UP000190312"/>
    </source>
</evidence>
<evidence type="ECO:0000313" key="1">
    <source>
        <dbReference type="EMBL" id="OOO08653.1"/>
    </source>
</evidence>
<dbReference type="EMBL" id="MKZY01000005">
    <property type="protein sequence ID" value="OOO08653.1"/>
    <property type="molecule type" value="Genomic_DNA"/>
</dbReference>
<dbReference type="Proteomes" id="UP000190312">
    <property type="component" value="Unassembled WGS sequence"/>
</dbReference>
<sequence length="125" mass="14028">MHLFRPSCALNAFSVAAPTVPSVETGPRHYHSDASALTMQQERRITRLKRKAHATVLNLDLGALDGGDKSLLEPILLPFSVPVVIEGSETNHQRASRYGEIEAFERRRNKKENFTLSGDRQRFEA</sequence>
<accession>A0A1S9DHU4</accession>
<comment type="caution">
    <text evidence="1">The sequence shown here is derived from an EMBL/GenBank/DDBJ whole genome shotgun (WGS) entry which is preliminary data.</text>
</comment>
<reference evidence="1 2" key="1">
    <citation type="submission" date="2016-10" db="EMBL/GenBank/DDBJ databases">
        <title>Genome sequencing of Aspergillus oryzae BCC7051.</title>
        <authorList>
            <person name="Thammarongtham C."/>
            <person name="Vorapreeda T."/>
            <person name="Nookaew I."/>
            <person name="Srisuk T."/>
            <person name="Land M."/>
            <person name="Jeennor S."/>
            <person name="Laoteng K."/>
        </authorList>
    </citation>
    <scope>NUCLEOTIDE SEQUENCE [LARGE SCALE GENOMIC DNA]</scope>
    <source>
        <strain evidence="1 2">BCC7051</strain>
    </source>
</reference>
<gene>
    <name evidence="1" type="ORF">OAory_01099490</name>
</gene>
<name>A0A1S9DHU4_ASPOZ</name>
<proteinExistence type="predicted"/>